<dbReference type="SUPFAM" id="SSF53067">
    <property type="entry name" value="Actin-like ATPase domain"/>
    <property type="match status" value="1"/>
</dbReference>
<organism evidence="2 3">
    <name type="scientific">Emiliania huxleyi (strain CCMP1516)</name>
    <dbReference type="NCBI Taxonomy" id="280463"/>
    <lineage>
        <taxon>Eukaryota</taxon>
        <taxon>Haptista</taxon>
        <taxon>Haptophyta</taxon>
        <taxon>Prymnesiophyceae</taxon>
        <taxon>Isochrysidales</taxon>
        <taxon>Noelaerhabdaceae</taxon>
        <taxon>Emiliania</taxon>
    </lineage>
</organism>
<protein>
    <submittedName>
        <fullName evidence="2">Uncharacterized protein</fullName>
    </submittedName>
</protein>
<reference evidence="2" key="2">
    <citation type="submission" date="2024-10" db="UniProtKB">
        <authorList>
            <consortium name="EnsemblProtists"/>
        </authorList>
    </citation>
    <scope>IDENTIFICATION</scope>
</reference>
<proteinExistence type="predicted"/>
<evidence type="ECO:0000313" key="3">
    <source>
        <dbReference type="Proteomes" id="UP000013827"/>
    </source>
</evidence>
<accession>A0A0D3IMZ0</accession>
<dbReference type="InterPro" id="IPR043129">
    <property type="entry name" value="ATPase_NBD"/>
</dbReference>
<dbReference type="HOGENOM" id="CLU_507575_0_0_1"/>
<feature type="region of interest" description="Disordered" evidence="1">
    <location>
        <begin position="460"/>
        <end position="480"/>
    </location>
</feature>
<evidence type="ECO:0000256" key="1">
    <source>
        <dbReference type="SAM" id="MobiDB-lite"/>
    </source>
</evidence>
<keyword evidence="3" id="KW-1185">Reference proteome</keyword>
<evidence type="ECO:0000313" key="2">
    <source>
        <dbReference type="EnsemblProtists" id="EOD12625"/>
    </source>
</evidence>
<feature type="compositionally biased region" description="Basic and acidic residues" evidence="1">
    <location>
        <begin position="375"/>
        <end position="390"/>
    </location>
</feature>
<name>A0A0D3IMZ0_EMIH1</name>
<dbReference type="Gene3D" id="3.30.420.40">
    <property type="match status" value="1"/>
</dbReference>
<dbReference type="PaxDb" id="2903-EOD12625"/>
<dbReference type="GeneID" id="17258838"/>
<dbReference type="Proteomes" id="UP000013827">
    <property type="component" value="Unassembled WGS sequence"/>
</dbReference>
<dbReference type="EnsemblProtists" id="EOD12625">
    <property type="protein sequence ID" value="EOD12625"/>
    <property type="gene ID" value="EMIHUDRAFT_104139"/>
</dbReference>
<dbReference type="AlphaFoldDB" id="A0A0D3IMZ0"/>
<feature type="region of interest" description="Disordered" evidence="1">
    <location>
        <begin position="362"/>
        <end position="392"/>
    </location>
</feature>
<dbReference type="RefSeq" id="XP_005765054.1">
    <property type="nucleotide sequence ID" value="XM_005764997.1"/>
</dbReference>
<sequence>MTRASACGSSWLSVESRRVALATIATPSRADAPRRRPVAAARRLRSLLRRCWLGARLLLAALRLPEAACEAAVTLGTERLDDSLQRTLGRAAEEEEDAPKSEELVLAIDVGATRTKLLLCAMTVGGRGPGRLRRLPPVPTARLWQNPALESEDKFDPEGAPARVRDYLLTCGVVSSRLGRLVFAVPGTVDLATEDRSDYTVVKNTPSMSPRFRGFDFKLAFREVCPRAKVSAVPDGLAAALGVACENRQLRSALVLILGTAPAVATLFRDPSGKGRFVEVAIWQSWVWFTKIRLDDPHGYCGGPQRKRTGGRRSGPCGLRVTKEGLRVKPKDSHKIPHHQARIRFALDVLTWERLHGACAELPPHTQPSLSAEARGGEGGERRPPRERFHSVYGPPEEVHVLGGNATAARGLVTAAKYVVPESRNPNPRSRLRGAGMGGTSAESEEELWQRVPVRVAQDDATQQQVSAPGQDPLARGWTRGGEIYMYVPKDGRSEKEVSADFVADMASPVEPQQPRCAIAAARRRTAGSSGDGSAST</sequence>
<dbReference type="eggNOG" id="ENOG502SK1C">
    <property type="taxonomic scope" value="Eukaryota"/>
</dbReference>
<dbReference type="KEGG" id="ehx:EMIHUDRAFT_104139"/>
<feature type="region of interest" description="Disordered" evidence="1">
    <location>
        <begin position="423"/>
        <end position="448"/>
    </location>
</feature>
<reference evidence="3" key="1">
    <citation type="journal article" date="2013" name="Nature">
        <title>Pan genome of the phytoplankton Emiliania underpins its global distribution.</title>
        <authorList>
            <person name="Read B.A."/>
            <person name="Kegel J."/>
            <person name="Klute M.J."/>
            <person name="Kuo A."/>
            <person name="Lefebvre S.C."/>
            <person name="Maumus F."/>
            <person name="Mayer C."/>
            <person name="Miller J."/>
            <person name="Monier A."/>
            <person name="Salamov A."/>
            <person name="Young J."/>
            <person name="Aguilar M."/>
            <person name="Claverie J.M."/>
            <person name="Frickenhaus S."/>
            <person name="Gonzalez K."/>
            <person name="Herman E.K."/>
            <person name="Lin Y.C."/>
            <person name="Napier J."/>
            <person name="Ogata H."/>
            <person name="Sarno A.F."/>
            <person name="Shmutz J."/>
            <person name="Schroeder D."/>
            <person name="de Vargas C."/>
            <person name="Verret F."/>
            <person name="von Dassow P."/>
            <person name="Valentin K."/>
            <person name="Van de Peer Y."/>
            <person name="Wheeler G."/>
            <person name="Dacks J.B."/>
            <person name="Delwiche C.F."/>
            <person name="Dyhrman S.T."/>
            <person name="Glockner G."/>
            <person name="John U."/>
            <person name="Richards T."/>
            <person name="Worden A.Z."/>
            <person name="Zhang X."/>
            <person name="Grigoriev I.V."/>
            <person name="Allen A.E."/>
            <person name="Bidle K."/>
            <person name="Borodovsky M."/>
            <person name="Bowler C."/>
            <person name="Brownlee C."/>
            <person name="Cock J.M."/>
            <person name="Elias M."/>
            <person name="Gladyshev V.N."/>
            <person name="Groth M."/>
            <person name="Guda C."/>
            <person name="Hadaegh A."/>
            <person name="Iglesias-Rodriguez M.D."/>
            <person name="Jenkins J."/>
            <person name="Jones B.M."/>
            <person name="Lawson T."/>
            <person name="Leese F."/>
            <person name="Lindquist E."/>
            <person name="Lobanov A."/>
            <person name="Lomsadze A."/>
            <person name="Malik S.B."/>
            <person name="Marsh M.E."/>
            <person name="Mackinder L."/>
            <person name="Mock T."/>
            <person name="Mueller-Roeber B."/>
            <person name="Pagarete A."/>
            <person name="Parker M."/>
            <person name="Probert I."/>
            <person name="Quesneville H."/>
            <person name="Raines C."/>
            <person name="Rensing S.A."/>
            <person name="Riano-Pachon D.M."/>
            <person name="Richier S."/>
            <person name="Rokitta S."/>
            <person name="Shiraiwa Y."/>
            <person name="Soanes D.M."/>
            <person name="van der Giezen M."/>
            <person name="Wahlund T.M."/>
            <person name="Williams B."/>
            <person name="Wilson W."/>
            <person name="Wolfe G."/>
            <person name="Wurch L.L."/>
        </authorList>
    </citation>
    <scope>NUCLEOTIDE SEQUENCE</scope>
</reference>